<proteinExistence type="inferred from homology"/>
<dbReference type="KEGG" id="dfg:B0537_15455"/>
<dbReference type="InterPro" id="IPR004629">
    <property type="entry name" value="WecG_TagA_CpsF"/>
</dbReference>
<dbReference type="PANTHER" id="PTHR34136:SF1">
    <property type="entry name" value="UDP-N-ACETYL-D-MANNOSAMINURONIC ACID TRANSFERASE"/>
    <property type="match status" value="1"/>
</dbReference>
<evidence type="ECO:0000256" key="5">
    <source>
        <dbReference type="HAMAP-Rule" id="MF_02070"/>
    </source>
</evidence>
<dbReference type="Pfam" id="PF03808">
    <property type="entry name" value="Glyco_tran_WecG"/>
    <property type="match status" value="1"/>
</dbReference>
<gene>
    <name evidence="6" type="ORF">B0537_15455</name>
</gene>
<evidence type="ECO:0000256" key="4">
    <source>
        <dbReference type="ARBA" id="ARBA00023316"/>
    </source>
</evidence>
<dbReference type="InterPro" id="IPR034714">
    <property type="entry name" value="TagA_TarA"/>
</dbReference>
<dbReference type="UniPathway" id="UPA00632"/>
<comment type="similarity">
    <text evidence="5">Belongs to the glycosyltransferase 26 family. TagA/TarA subfamily.</text>
</comment>
<comment type="catalytic activity">
    <reaction evidence="5">
        <text>UDP-N-acetyl-alpha-D-mannosamine + N-acetyl-alpha-D-glucosaminyl-di-trans,octa-cis-undecaprenyl diphosphate = N-acetyl-beta-D-mannosaminyl-(1-&gt;4)-N-acetyl-alpha-D-glucosaminyl di-trans,octa-cis-undecaprenyl diphosphate + UDP + H(+)</text>
        <dbReference type="Rhea" id="RHEA:16053"/>
        <dbReference type="ChEBI" id="CHEBI:15378"/>
        <dbReference type="ChEBI" id="CHEBI:58223"/>
        <dbReference type="ChEBI" id="CHEBI:62959"/>
        <dbReference type="ChEBI" id="CHEBI:68623"/>
        <dbReference type="ChEBI" id="CHEBI:132210"/>
        <dbReference type="EC" id="2.4.1.187"/>
    </reaction>
</comment>
<protein>
    <recommendedName>
        <fullName evidence="5">N-acetylglucosaminyldiphosphoundecaprenol N-acetyl-beta-D-mannosaminyltransferase</fullName>
        <ecNumber evidence="5">2.4.1.187</ecNumber>
    </recommendedName>
    <alternativeName>
        <fullName evidence="5">N-acetylmannosaminyltransferase</fullName>
    </alternativeName>
    <alternativeName>
        <fullName evidence="5">UDP-N-acetylmannosamine transferase</fullName>
    </alternativeName>
    <alternativeName>
        <fullName evidence="5">UDP-N-acetylmannosamine:N-acetylglucosaminyl pyrophosphorylundecaprenol N-acetylmannosaminyltransferase</fullName>
    </alternativeName>
</protein>
<evidence type="ECO:0000256" key="1">
    <source>
        <dbReference type="ARBA" id="ARBA00022676"/>
    </source>
</evidence>
<dbReference type="HAMAP" id="MF_02070">
    <property type="entry name" value="TagA_TarA"/>
    <property type="match status" value="1"/>
</dbReference>
<dbReference type="CDD" id="cd06533">
    <property type="entry name" value="Glyco_transf_WecG_TagA"/>
    <property type="match status" value="1"/>
</dbReference>
<dbReference type="RefSeq" id="WP_077715374.1">
    <property type="nucleotide sequence ID" value="NZ_CP019698.1"/>
</dbReference>
<evidence type="ECO:0000256" key="3">
    <source>
        <dbReference type="ARBA" id="ARBA00022944"/>
    </source>
</evidence>
<dbReference type="STRING" id="1833852.B0537_15455"/>
<accession>A0A1S6IZZ3</accession>
<dbReference type="NCBIfam" id="TIGR00696">
    <property type="entry name" value="wecG_tagA_cpsF"/>
    <property type="match status" value="1"/>
</dbReference>
<dbReference type="OrthoDB" id="9771846at2"/>
<comment type="function">
    <text evidence="5">Catalyzes the conversion of GlcNAc-PP-undecaprenol into ManNAc-GlcNAc-PP-undecaprenol, the first committed lipid intermediate in the de novo synthesis of teichoic acid.</text>
</comment>
<dbReference type="PANTHER" id="PTHR34136">
    <property type="match status" value="1"/>
</dbReference>
<dbReference type="AlphaFoldDB" id="A0A1S6IZZ3"/>
<reference evidence="6 7" key="1">
    <citation type="journal article" date="2016" name="Int. J. Syst. Evol. Microbiol.">
        <title>Desulfotomaculum ferrireducens sp. nov., a moderately thermophilic sulfate-reducing and dissimilatory Fe(III)-reducing bacterium isolated from compost.</title>
        <authorList>
            <person name="Yang G."/>
            <person name="Guo J."/>
            <person name="Zhuang L."/>
            <person name="Yuan Y."/>
            <person name="Zhou S."/>
        </authorList>
    </citation>
    <scope>NUCLEOTIDE SEQUENCE [LARGE SCALE GENOMIC DNA]</scope>
    <source>
        <strain evidence="6 7">GSS09</strain>
    </source>
</reference>
<keyword evidence="1 5" id="KW-0328">Glycosyltransferase</keyword>
<dbReference type="Proteomes" id="UP000189464">
    <property type="component" value="Chromosome"/>
</dbReference>
<dbReference type="GO" id="GO:0047244">
    <property type="term" value="F:N-acetylglucosaminyldiphosphoundecaprenol N-acetyl-beta-D-mannosaminyltransferase activity"/>
    <property type="evidence" value="ECO:0007669"/>
    <property type="project" value="UniProtKB-UniRule"/>
</dbReference>
<dbReference type="GO" id="GO:0019350">
    <property type="term" value="P:teichoic acid biosynthetic process"/>
    <property type="evidence" value="ECO:0007669"/>
    <property type="project" value="UniProtKB-UniRule"/>
</dbReference>
<evidence type="ECO:0000313" key="7">
    <source>
        <dbReference type="Proteomes" id="UP000189464"/>
    </source>
</evidence>
<sequence>MRVQLLEAAIDGINMQETVKKISSFIEKGDKPKSVVTLNPEYLYRAQSERSWLDLVNNADLVTPDGAGIVWACKMAGTPVPERVTGIDLMLNLMPLAEKHGWGVYLLGAAPGVAEEAAANLKKQYLALNIVGAHHGYFPPAEEQEVVAQIAAAKPHLLFVALGMPRQEQFIAKYKEQMQVPVSMGVGGSLDVIAGRVQRVSPWLQKLQLEWLGRLIKEPHRWRRQLVLPKFAALVIKRYVLKI</sequence>
<evidence type="ECO:0000313" key="6">
    <source>
        <dbReference type="EMBL" id="AQS60341.1"/>
    </source>
</evidence>
<keyword evidence="2 5" id="KW-0808">Transferase</keyword>
<dbReference type="GO" id="GO:0071555">
    <property type="term" value="P:cell wall organization"/>
    <property type="evidence" value="ECO:0007669"/>
    <property type="project" value="UniProtKB-KW"/>
</dbReference>
<evidence type="ECO:0000256" key="2">
    <source>
        <dbReference type="ARBA" id="ARBA00022679"/>
    </source>
</evidence>
<keyword evidence="7" id="KW-1185">Reference proteome</keyword>
<dbReference type="EC" id="2.4.1.187" evidence="5"/>
<keyword evidence="3 5" id="KW-0777">Teichoic acid biosynthesis</keyword>
<keyword evidence="4 5" id="KW-0961">Cell wall biogenesis/degradation</keyword>
<comment type="pathway">
    <text evidence="5">Cell wall biogenesis; teichoic acid biosynthesis.</text>
</comment>
<organism evidence="6 7">
    <name type="scientific">Desulforamulus ferrireducens</name>
    <dbReference type="NCBI Taxonomy" id="1833852"/>
    <lineage>
        <taxon>Bacteria</taxon>
        <taxon>Bacillati</taxon>
        <taxon>Bacillota</taxon>
        <taxon>Clostridia</taxon>
        <taxon>Eubacteriales</taxon>
        <taxon>Peptococcaceae</taxon>
        <taxon>Desulforamulus</taxon>
    </lineage>
</organism>
<dbReference type="EMBL" id="CP019698">
    <property type="protein sequence ID" value="AQS60341.1"/>
    <property type="molecule type" value="Genomic_DNA"/>
</dbReference>
<name>A0A1S6IZZ3_9FIRM</name>